<keyword evidence="3" id="KW-0560">Oxidoreductase</keyword>
<dbReference type="SUPFAM" id="SSF51735">
    <property type="entry name" value="NAD(P)-binding Rossmann-fold domains"/>
    <property type="match status" value="1"/>
</dbReference>
<organism evidence="4 5">
    <name type="scientific">Penicillium subrubescens</name>
    <dbReference type="NCBI Taxonomy" id="1316194"/>
    <lineage>
        <taxon>Eukaryota</taxon>
        <taxon>Fungi</taxon>
        <taxon>Dikarya</taxon>
        <taxon>Ascomycota</taxon>
        <taxon>Pezizomycotina</taxon>
        <taxon>Eurotiomycetes</taxon>
        <taxon>Eurotiomycetidae</taxon>
        <taxon>Eurotiales</taxon>
        <taxon>Aspergillaceae</taxon>
        <taxon>Penicillium</taxon>
    </lineage>
</organism>
<dbReference type="PRINTS" id="PR00081">
    <property type="entry name" value="GDHRDH"/>
</dbReference>
<evidence type="ECO:0000313" key="4">
    <source>
        <dbReference type="EMBL" id="OKO99849.1"/>
    </source>
</evidence>
<keyword evidence="5" id="KW-1185">Reference proteome</keyword>
<dbReference type="Proteomes" id="UP000186955">
    <property type="component" value="Unassembled WGS sequence"/>
</dbReference>
<evidence type="ECO:0000313" key="5">
    <source>
        <dbReference type="Proteomes" id="UP000186955"/>
    </source>
</evidence>
<dbReference type="InterPro" id="IPR036291">
    <property type="entry name" value="NAD(P)-bd_dom_sf"/>
</dbReference>
<dbReference type="CDD" id="cd05233">
    <property type="entry name" value="SDR_c"/>
    <property type="match status" value="1"/>
</dbReference>
<dbReference type="PANTHER" id="PTHR24321:SF12">
    <property type="entry name" value="SHORT-CHAIN DEHYDROGENASE_REDUCTASE FAMILY, PUTATIVE (AFU_ORTHOLOGUE AFUA_5G14340)-RELATED"/>
    <property type="match status" value="1"/>
</dbReference>
<sequence length="346" mass="37834">MTPTPMAGLRVRTWRSKCSVRRKARPQWTQMRAFAPRPAFWGDGDGISDSESLWRNGGEKWTFGEELEEEQLRRAGGYSNGQAVTPIAPLYAYRLHRIGAAVAKAFAAAGCERIAITDLNETTLEQTKNAVAAAHPHTQLLVHSGNVADDQFADLFMNKVVQYFGRVDYAVNCAGVLGQPLRSVETSLEEFDRLNSINYRGCWLSSRAQLRQMVKQDALSSHDPSRPPQRGAIVNVASQLGLVGRPNAPAYCASKSAVIGMTRADAIDYSKDDIRVNCVCPGVIETPMIMEKAELREAITPAAETTPMKRMGKPAEIADAVLFLCSTQASFVQGHAMVVDGGYITV</sequence>
<evidence type="ECO:0000256" key="2">
    <source>
        <dbReference type="ARBA" id="ARBA00022857"/>
    </source>
</evidence>
<proteinExistence type="inferred from homology"/>
<dbReference type="EMBL" id="MNBE01000653">
    <property type="protein sequence ID" value="OKO99849.1"/>
    <property type="molecule type" value="Genomic_DNA"/>
</dbReference>
<comment type="caution">
    <text evidence="4">The sequence shown here is derived from an EMBL/GenBank/DDBJ whole genome shotgun (WGS) entry which is preliminary data.</text>
</comment>
<gene>
    <name evidence="4" type="ORF">PENSUB_8066</name>
</gene>
<dbReference type="GO" id="GO:0016491">
    <property type="term" value="F:oxidoreductase activity"/>
    <property type="evidence" value="ECO:0007669"/>
    <property type="project" value="UniProtKB-KW"/>
</dbReference>
<dbReference type="FunFam" id="3.40.50.720:FF:000084">
    <property type="entry name" value="Short-chain dehydrogenase reductase"/>
    <property type="match status" value="1"/>
</dbReference>
<dbReference type="Gene3D" id="3.40.50.720">
    <property type="entry name" value="NAD(P)-binding Rossmann-like Domain"/>
    <property type="match status" value="1"/>
</dbReference>
<comment type="similarity">
    <text evidence="1">Belongs to the short-chain dehydrogenases/reductases (SDR) family.</text>
</comment>
<evidence type="ECO:0000256" key="3">
    <source>
        <dbReference type="ARBA" id="ARBA00023002"/>
    </source>
</evidence>
<dbReference type="STRING" id="1316194.A0A1Q5THZ9"/>
<keyword evidence="2" id="KW-0521">NADP</keyword>
<dbReference type="Pfam" id="PF13561">
    <property type="entry name" value="adh_short_C2"/>
    <property type="match status" value="1"/>
</dbReference>
<dbReference type="PRINTS" id="PR00080">
    <property type="entry name" value="SDRFAMILY"/>
</dbReference>
<dbReference type="InterPro" id="IPR002347">
    <property type="entry name" value="SDR_fam"/>
</dbReference>
<evidence type="ECO:0000256" key="1">
    <source>
        <dbReference type="ARBA" id="ARBA00006484"/>
    </source>
</evidence>
<accession>A0A1Q5THZ9</accession>
<dbReference type="PANTHER" id="PTHR24321">
    <property type="entry name" value="DEHYDROGENASES, SHORT CHAIN"/>
    <property type="match status" value="1"/>
</dbReference>
<name>A0A1Q5THZ9_9EURO</name>
<dbReference type="AlphaFoldDB" id="A0A1Q5THZ9"/>
<protein>
    <submittedName>
        <fullName evidence="4">2-(R)-hydroxypropyl-CoM dehydrogenase</fullName>
    </submittedName>
</protein>
<reference evidence="4 5" key="1">
    <citation type="submission" date="2016-10" db="EMBL/GenBank/DDBJ databases">
        <title>Genome sequence of the ascomycete fungus Penicillium subrubescens.</title>
        <authorList>
            <person name="De Vries R.P."/>
            <person name="Peng M."/>
            <person name="Dilokpimol A."/>
            <person name="Hilden K."/>
            <person name="Makela M.R."/>
            <person name="Grigoriev I."/>
            <person name="Riley R."/>
            <person name="Granchi Z."/>
        </authorList>
    </citation>
    <scope>NUCLEOTIDE SEQUENCE [LARGE SCALE GENOMIC DNA]</scope>
    <source>
        <strain evidence="4 5">CBS 132785</strain>
    </source>
</reference>